<evidence type="ECO:0000313" key="1">
    <source>
        <dbReference type="EMBL" id="GKV46395.1"/>
    </source>
</evidence>
<gene>
    <name evidence="1" type="ORF">SLEP1_g53381</name>
</gene>
<proteinExistence type="predicted"/>
<organism evidence="1 2">
    <name type="scientific">Rubroshorea leprosula</name>
    <dbReference type="NCBI Taxonomy" id="152421"/>
    <lineage>
        <taxon>Eukaryota</taxon>
        <taxon>Viridiplantae</taxon>
        <taxon>Streptophyta</taxon>
        <taxon>Embryophyta</taxon>
        <taxon>Tracheophyta</taxon>
        <taxon>Spermatophyta</taxon>
        <taxon>Magnoliopsida</taxon>
        <taxon>eudicotyledons</taxon>
        <taxon>Gunneridae</taxon>
        <taxon>Pentapetalae</taxon>
        <taxon>rosids</taxon>
        <taxon>malvids</taxon>
        <taxon>Malvales</taxon>
        <taxon>Dipterocarpaceae</taxon>
        <taxon>Rubroshorea</taxon>
    </lineage>
</organism>
<dbReference type="EMBL" id="BPVZ01000207">
    <property type="protein sequence ID" value="GKV46395.1"/>
    <property type="molecule type" value="Genomic_DNA"/>
</dbReference>
<dbReference type="AlphaFoldDB" id="A0AAV5MA42"/>
<protein>
    <recommendedName>
        <fullName evidence="3">DUF1330 domain-containing protein</fullName>
    </recommendedName>
</protein>
<name>A0AAV5MA42_9ROSI</name>
<evidence type="ECO:0000313" key="2">
    <source>
        <dbReference type="Proteomes" id="UP001054252"/>
    </source>
</evidence>
<evidence type="ECO:0008006" key="3">
    <source>
        <dbReference type="Google" id="ProtNLM"/>
    </source>
</evidence>
<sequence length="53" mass="6126">MYLFTFTGKVADPPSFKKEREFFQEVDAFRVFWGEPISHPERIGCGGCIRPNS</sequence>
<dbReference type="Proteomes" id="UP001054252">
    <property type="component" value="Unassembled WGS sequence"/>
</dbReference>
<comment type="caution">
    <text evidence="1">The sequence shown here is derived from an EMBL/GenBank/DDBJ whole genome shotgun (WGS) entry which is preliminary data.</text>
</comment>
<reference evidence="1 2" key="1">
    <citation type="journal article" date="2021" name="Commun. Biol.">
        <title>The genome of Shorea leprosula (Dipterocarpaceae) highlights the ecological relevance of drought in aseasonal tropical rainforests.</title>
        <authorList>
            <person name="Ng K.K.S."/>
            <person name="Kobayashi M.J."/>
            <person name="Fawcett J.A."/>
            <person name="Hatakeyama M."/>
            <person name="Paape T."/>
            <person name="Ng C.H."/>
            <person name="Ang C.C."/>
            <person name="Tnah L.H."/>
            <person name="Lee C.T."/>
            <person name="Nishiyama T."/>
            <person name="Sese J."/>
            <person name="O'Brien M.J."/>
            <person name="Copetti D."/>
            <person name="Mohd Noor M.I."/>
            <person name="Ong R.C."/>
            <person name="Putra M."/>
            <person name="Sireger I.Z."/>
            <person name="Indrioko S."/>
            <person name="Kosugi Y."/>
            <person name="Izuno A."/>
            <person name="Isagi Y."/>
            <person name="Lee S.L."/>
            <person name="Shimizu K.K."/>
        </authorList>
    </citation>
    <scope>NUCLEOTIDE SEQUENCE [LARGE SCALE GENOMIC DNA]</scope>
    <source>
        <strain evidence="1">214</strain>
    </source>
</reference>
<accession>A0AAV5MA42</accession>
<keyword evidence="2" id="KW-1185">Reference proteome</keyword>